<organism evidence="2 3">
    <name type="scientific">Sphingomonas dokdonensis</name>
    <dbReference type="NCBI Taxonomy" id="344880"/>
    <lineage>
        <taxon>Bacteria</taxon>
        <taxon>Pseudomonadati</taxon>
        <taxon>Pseudomonadota</taxon>
        <taxon>Alphaproteobacteria</taxon>
        <taxon>Sphingomonadales</taxon>
        <taxon>Sphingomonadaceae</taxon>
        <taxon>Sphingomonas</taxon>
    </lineage>
</organism>
<comment type="caution">
    <text evidence="2">The sequence shown here is derived from an EMBL/GenBank/DDBJ whole genome shotgun (WGS) entry which is preliminary data.</text>
</comment>
<keyword evidence="1" id="KW-1133">Transmembrane helix</keyword>
<dbReference type="OrthoDB" id="54411at2"/>
<dbReference type="InterPro" id="IPR016032">
    <property type="entry name" value="Sig_transdc_resp-reg_C-effctor"/>
</dbReference>
<keyword evidence="1" id="KW-0472">Membrane</keyword>
<name>A0A245ZHK0_9SPHN</name>
<keyword evidence="1" id="KW-0812">Transmembrane</keyword>
<evidence type="ECO:0000313" key="2">
    <source>
        <dbReference type="EMBL" id="OWK29226.1"/>
    </source>
</evidence>
<evidence type="ECO:0008006" key="4">
    <source>
        <dbReference type="Google" id="ProtNLM"/>
    </source>
</evidence>
<dbReference type="GO" id="GO:0006355">
    <property type="term" value="P:regulation of DNA-templated transcription"/>
    <property type="evidence" value="ECO:0007669"/>
    <property type="project" value="InterPro"/>
</dbReference>
<accession>A0A245ZHK0</accession>
<proteinExistence type="predicted"/>
<dbReference type="InterPro" id="IPR036388">
    <property type="entry name" value="WH-like_DNA-bd_sf"/>
</dbReference>
<reference evidence="2 3" key="1">
    <citation type="submission" date="2017-03" db="EMBL/GenBank/DDBJ databases">
        <title>Genome sequence of Sphingomonas dokdonensis DSM 21029.</title>
        <authorList>
            <person name="Poehlein A."/>
            <person name="Wuebbeler J.H."/>
            <person name="Steinbuechel A."/>
            <person name="Daniel R."/>
        </authorList>
    </citation>
    <scope>NUCLEOTIDE SEQUENCE [LARGE SCALE GENOMIC DNA]</scope>
    <source>
        <strain evidence="2 3">DSM 21029</strain>
    </source>
</reference>
<dbReference type="AlphaFoldDB" id="A0A245ZHK0"/>
<keyword evidence="3" id="KW-1185">Reference proteome</keyword>
<dbReference type="Proteomes" id="UP000197290">
    <property type="component" value="Unassembled WGS sequence"/>
</dbReference>
<dbReference type="EMBL" id="NBBI01000004">
    <property type="protein sequence ID" value="OWK29226.1"/>
    <property type="molecule type" value="Genomic_DNA"/>
</dbReference>
<dbReference type="SUPFAM" id="SSF46894">
    <property type="entry name" value="C-terminal effector domain of the bipartite response regulators"/>
    <property type="match status" value="1"/>
</dbReference>
<evidence type="ECO:0000256" key="1">
    <source>
        <dbReference type="SAM" id="Phobius"/>
    </source>
</evidence>
<evidence type="ECO:0000313" key="3">
    <source>
        <dbReference type="Proteomes" id="UP000197290"/>
    </source>
</evidence>
<protein>
    <recommendedName>
        <fullName evidence="4">Bacterial regulatory protein, luxR family</fullName>
    </recommendedName>
</protein>
<dbReference type="GO" id="GO:0003677">
    <property type="term" value="F:DNA binding"/>
    <property type="evidence" value="ECO:0007669"/>
    <property type="project" value="InterPro"/>
</dbReference>
<dbReference type="RefSeq" id="WP_088367557.1">
    <property type="nucleotide sequence ID" value="NZ_NBBI01000004.1"/>
</dbReference>
<gene>
    <name evidence="2" type="ORF">SPDO_22070</name>
</gene>
<sequence>MYLGKGLEALTARERESLHAFFSHGHRGAAAKHLGISENTLKTHLGSARRKTAMSDQQLLELLFPDYTGPHPKRVSPQRVMEDIPEQPPMLDHPADTPLVAAMAEDKPALPRRGPFKDGRNDLSLTMRLLAIAAMMLAITATYVLTFAMLDGVQRVADQVNPLLQQ</sequence>
<dbReference type="Gene3D" id="1.10.10.10">
    <property type="entry name" value="Winged helix-like DNA-binding domain superfamily/Winged helix DNA-binding domain"/>
    <property type="match status" value="1"/>
</dbReference>
<feature type="transmembrane region" description="Helical" evidence="1">
    <location>
        <begin position="129"/>
        <end position="150"/>
    </location>
</feature>